<dbReference type="PANTHER" id="PTHR16043:SF1">
    <property type="entry name" value="DALR ANTICODON-BINDING DOMAIN-CONTAINING PROTEIN 3"/>
    <property type="match status" value="1"/>
</dbReference>
<dbReference type="GO" id="GO:0000049">
    <property type="term" value="F:tRNA binding"/>
    <property type="evidence" value="ECO:0007669"/>
    <property type="project" value="TreeGrafter"/>
</dbReference>
<proteinExistence type="predicted"/>
<organism evidence="2 3">
    <name type="scientific">Drosophila mauritiana</name>
    <name type="common">Fruit fly</name>
    <dbReference type="NCBI Taxonomy" id="7226"/>
    <lineage>
        <taxon>Eukaryota</taxon>
        <taxon>Metazoa</taxon>
        <taxon>Ecdysozoa</taxon>
        <taxon>Arthropoda</taxon>
        <taxon>Hexapoda</taxon>
        <taxon>Insecta</taxon>
        <taxon>Pterygota</taxon>
        <taxon>Neoptera</taxon>
        <taxon>Endopterygota</taxon>
        <taxon>Diptera</taxon>
        <taxon>Brachycera</taxon>
        <taxon>Muscomorpha</taxon>
        <taxon>Ephydroidea</taxon>
        <taxon>Drosophilidae</taxon>
        <taxon>Drosophila</taxon>
        <taxon>Sophophora</taxon>
    </lineage>
</organism>
<evidence type="ECO:0000313" key="3">
    <source>
        <dbReference type="RefSeq" id="XP_033169406.1"/>
    </source>
</evidence>
<dbReference type="InterPro" id="IPR037380">
    <property type="entry name" value="DALRD3"/>
</dbReference>
<dbReference type="Pfam" id="PF05746">
    <property type="entry name" value="DALR_1"/>
    <property type="match status" value="1"/>
</dbReference>
<dbReference type="Proteomes" id="UP000515162">
    <property type="component" value="Chromosome X"/>
</dbReference>
<dbReference type="Gene3D" id="1.10.730.10">
    <property type="entry name" value="Isoleucyl-tRNA Synthetase, Domain 1"/>
    <property type="match status" value="1"/>
</dbReference>
<reference evidence="3" key="1">
    <citation type="submission" date="2025-08" db="UniProtKB">
        <authorList>
            <consortium name="RefSeq"/>
        </authorList>
    </citation>
    <scope>IDENTIFICATION</scope>
    <source>
        <strain evidence="3">Mau12</strain>
        <tissue evidence="3">Whole Body</tissue>
    </source>
</reference>
<dbReference type="RefSeq" id="XP_033169406.1">
    <property type="nucleotide sequence ID" value="XM_033313515.1"/>
</dbReference>
<sequence length="446" mass="51224">MNCYPMVQFGQKLIEFLTQPEKTDESGGDAAAPLPLKNFGKLIRYNNDELTEQGDLTVAAIPRYWQKYLKMQGLKLRIDGDELLPTEVERQELIEQSRMWRFPLVEVTVLNKERYSLRFQRHPIIAHVLKSVLTLRGDYGRSAKNNHSRTICLQLQADAGAVDGGQDLRHYRVQQLYKILLRLVDYSSWRLVEPNDRQKDTICVTVELEKCCKREKPVGHVCLTSGPVLEPMNMGATFMTVNEYLELRRKHMELMATQRSGMCPVGMSSLETLTKRLGAAAVIVDLFVVRHSSAVRMVRFGMGICKGASYILYNSARMETLLRKFHHEVSTGAYERLPLLDEIDFSVLEDGVDWELIYGYLLTFPELMESTMEQLDQGNCGVHLLVHFVENLAAAFSRFYYRKKVLLQKRDELMPILYARIYLIKAVRQVMNTALAVLGIEPVDYV</sequence>
<evidence type="ECO:0000259" key="1">
    <source>
        <dbReference type="SMART" id="SM00836"/>
    </source>
</evidence>
<dbReference type="AlphaFoldDB" id="A0A6P8L1Y9"/>
<dbReference type="GO" id="GO:0005524">
    <property type="term" value="F:ATP binding"/>
    <property type="evidence" value="ECO:0007669"/>
    <property type="project" value="InterPro"/>
</dbReference>
<dbReference type="PANTHER" id="PTHR16043">
    <property type="entry name" value="DALRD3 PROTEIN"/>
    <property type="match status" value="1"/>
</dbReference>
<dbReference type="GO" id="GO:0106217">
    <property type="term" value="P:tRNA C3-cytosine methylation"/>
    <property type="evidence" value="ECO:0007669"/>
    <property type="project" value="TreeGrafter"/>
</dbReference>
<dbReference type="InterPro" id="IPR008909">
    <property type="entry name" value="DALR_anticod-bd"/>
</dbReference>
<evidence type="ECO:0000313" key="2">
    <source>
        <dbReference type="Proteomes" id="UP000515162"/>
    </source>
</evidence>
<dbReference type="GeneID" id="117146905"/>
<dbReference type="GO" id="GO:0004814">
    <property type="term" value="F:arginine-tRNA ligase activity"/>
    <property type="evidence" value="ECO:0007669"/>
    <property type="project" value="InterPro"/>
</dbReference>
<protein>
    <submittedName>
        <fullName evidence="3">DALR anticodon-binding domain-containing protein 3</fullName>
    </submittedName>
</protein>
<accession>A0A6P8L1Y9</accession>
<name>A0A6P8L1Y9_DROMA</name>
<feature type="domain" description="DALR anticodon binding" evidence="1">
    <location>
        <begin position="311"/>
        <end position="446"/>
    </location>
</feature>
<dbReference type="InterPro" id="IPR009080">
    <property type="entry name" value="tRNAsynth_Ia_anticodon-bd"/>
</dbReference>
<dbReference type="SUPFAM" id="SSF47323">
    <property type="entry name" value="Anticodon-binding domain of a subclass of class I aminoacyl-tRNA synthetases"/>
    <property type="match status" value="1"/>
</dbReference>
<dbReference type="SMART" id="SM00836">
    <property type="entry name" value="DALR_1"/>
    <property type="match status" value="1"/>
</dbReference>
<gene>
    <name evidence="3" type="primary">LOC117146905</name>
</gene>
<keyword evidence="2" id="KW-1185">Reference proteome</keyword>
<dbReference type="GO" id="GO:0006420">
    <property type="term" value="P:arginyl-tRNA aminoacylation"/>
    <property type="evidence" value="ECO:0007669"/>
    <property type="project" value="InterPro"/>
</dbReference>